<sequence length="147" mass="16686">HEYKTWDGFEDKNVVVIGSGASGADVATEVSRVANQVYLSARNGMRVVRRVWRNGIPLDVQLYSRIVQYVMSILPSKVTNSFLEYLINSYFDHYVYGLNPKYPVSSQCLTVNDAFANCILNGAIIMRRNVKEFTENGVIFEGFEEET</sequence>
<evidence type="ECO:0000256" key="4">
    <source>
        <dbReference type="ARBA" id="ARBA00023002"/>
    </source>
</evidence>
<organism evidence="5 6">
    <name type="scientific">Leptotrombidium deliense</name>
    <dbReference type="NCBI Taxonomy" id="299467"/>
    <lineage>
        <taxon>Eukaryota</taxon>
        <taxon>Metazoa</taxon>
        <taxon>Ecdysozoa</taxon>
        <taxon>Arthropoda</taxon>
        <taxon>Chelicerata</taxon>
        <taxon>Arachnida</taxon>
        <taxon>Acari</taxon>
        <taxon>Acariformes</taxon>
        <taxon>Trombidiformes</taxon>
        <taxon>Prostigmata</taxon>
        <taxon>Anystina</taxon>
        <taxon>Parasitengona</taxon>
        <taxon>Trombiculoidea</taxon>
        <taxon>Trombiculidae</taxon>
        <taxon>Leptotrombidium</taxon>
    </lineage>
</organism>
<dbReference type="GO" id="GO:0004499">
    <property type="term" value="F:N,N-dimethylaniline monooxygenase activity"/>
    <property type="evidence" value="ECO:0007669"/>
    <property type="project" value="InterPro"/>
</dbReference>
<dbReference type="InterPro" id="IPR050346">
    <property type="entry name" value="FMO-like"/>
</dbReference>
<dbReference type="OrthoDB" id="66881at2759"/>
<protein>
    <submittedName>
        <fullName evidence="5">Dimethylaniline monooxygenase [N-oxide-forming] 5-like protein</fullName>
    </submittedName>
</protein>
<accession>A0A443Q917</accession>
<evidence type="ECO:0000256" key="3">
    <source>
        <dbReference type="ARBA" id="ARBA00022827"/>
    </source>
</evidence>
<dbReference type="Pfam" id="PF00743">
    <property type="entry name" value="FMO-like"/>
    <property type="match status" value="1"/>
</dbReference>
<dbReference type="VEuPathDB" id="VectorBase:LDEU014574"/>
<dbReference type="Gene3D" id="3.50.50.60">
    <property type="entry name" value="FAD/NAD(P)-binding domain"/>
    <property type="match status" value="1"/>
</dbReference>
<dbReference type="PANTHER" id="PTHR23023">
    <property type="entry name" value="DIMETHYLANILINE MONOOXYGENASE"/>
    <property type="match status" value="1"/>
</dbReference>
<gene>
    <name evidence="5" type="ORF">B4U80_09208</name>
</gene>
<keyword evidence="2" id="KW-0285">Flavoprotein</keyword>
<keyword evidence="3" id="KW-0274">FAD</keyword>
<comment type="caution">
    <text evidence="5">The sequence shown here is derived from an EMBL/GenBank/DDBJ whole genome shotgun (WGS) entry which is preliminary data.</text>
</comment>
<dbReference type="STRING" id="299467.A0A443Q917"/>
<evidence type="ECO:0000256" key="2">
    <source>
        <dbReference type="ARBA" id="ARBA00022630"/>
    </source>
</evidence>
<dbReference type="EMBL" id="NCKV01063354">
    <property type="protein sequence ID" value="RWR99515.1"/>
    <property type="molecule type" value="Genomic_DNA"/>
</dbReference>
<evidence type="ECO:0000313" key="5">
    <source>
        <dbReference type="EMBL" id="RWR99515.1"/>
    </source>
</evidence>
<feature type="non-terminal residue" evidence="5">
    <location>
        <position position="1"/>
    </location>
</feature>
<reference evidence="5 6" key="1">
    <citation type="journal article" date="2018" name="Gigascience">
        <title>Genomes of trombidid mites reveal novel predicted allergens and laterally-transferred genes associated with secondary metabolism.</title>
        <authorList>
            <person name="Dong X."/>
            <person name="Chaisiri K."/>
            <person name="Xia D."/>
            <person name="Armstrong S.D."/>
            <person name="Fang Y."/>
            <person name="Donnelly M.J."/>
            <person name="Kadowaki T."/>
            <person name="McGarry J.W."/>
            <person name="Darby A.C."/>
            <person name="Makepeace B.L."/>
        </authorList>
    </citation>
    <scope>NUCLEOTIDE SEQUENCE [LARGE SCALE GENOMIC DNA]</scope>
    <source>
        <strain evidence="5">UoL-UT</strain>
    </source>
</reference>
<dbReference type="GO" id="GO:0050661">
    <property type="term" value="F:NADP binding"/>
    <property type="evidence" value="ECO:0007669"/>
    <property type="project" value="InterPro"/>
</dbReference>
<dbReference type="InterPro" id="IPR036188">
    <property type="entry name" value="FAD/NAD-bd_sf"/>
</dbReference>
<name>A0A443Q917_9ACAR</name>
<dbReference type="Proteomes" id="UP000288716">
    <property type="component" value="Unassembled WGS sequence"/>
</dbReference>
<dbReference type="GO" id="GO:0050660">
    <property type="term" value="F:flavin adenine dinucleotide binding"/>
    <property type="evidence" value="ECO:0007669"/>
    <property type="project" value="InterPro"/>
</dbReference>
<dbReference type="InterPro" id="IPR020946">
    <property type="entry name" value="Flavin_mOase-like"/>
</dbReference>
<dbReference type="AlphaFoldDB" id="A0A443Q917"/>
<keyword evidence="6" id="KW-1185">Reference proteome</keyword>
<dbReference type="SUPFAM" id="SSF51905">
    <property type="entry name" value="FAD/NAD(P)-binding domain"/>
    <property type="match status" value="1"/>
</dbReference>
<keyword evidence="5" id="KW-0503">Monooxygenase</keyword>
<feature type="non-terminal residue" evidence="5">
    <location>
        <position position="147"/>
    </location>
</feature>
<comment type="similarity">
    <text evidence="1">Belongs to the FMO family.</text>
</comment>
<keyword evidence="4" id="KW-0560">Oxidoreductase</keyword>
<evidence type="ECO:0000313" key="6">
    <source>
        <dbReference type="Proteomes" id="UP000288716"/>
    </source>
</evidence>
<proteinExistence type="inferred from homology"/>
<evidence type="ECO:0000256" key="1">
    <source>
        <dbReference type="ARBA" id="ARBA00009183"/>
    </source>
</evidence>